<keyword evidence="2" id="KW-0479">Metal-binding</keyword>
<name>A0A1H7JIM9_9ACTN</name>
<evidence type="ECO:0000313" key="4">
    <source>
        <dbReference type="Proteomes" id="UP000198953"/>
    </source>
</evidence>
<evidence type="ECO:0000256" key="2">
    <source>
        <dbReference type="RuleBase" id="RU000461"/>
    </source>
</evidence>
<keyword evidence="4" id="KW-1185">Reference proteome</keyword>
<sequence>MTLKFPFDWPPGAQLPEELATLRDEPVVRAVMPSGDPVWLVTRYADVRAVLSDRRLSRNRERPGAPRMTAAAPTKMFQNPKIDRDPPEHTRMRRLMTKAFTPARIERLGPYVKEVVTELLDRWREPPVDLVSEFALPLTLRVICRLLGVPVADQERFRTGLGEAWQYIGELIEVKRANPGDDLISELIGVHDDQDGRLSTHELHVWCTVLLIAGHETTAAQIGSGAVLLMEHPDQLALLRSEPERIPDAVEELLRFQVAGHSLSMLRYVTEDIEVGGVTIPAGSGVVPVLESANVDESVFPGPLRLDITRDARDQIAFSSGPHYCLGAALARLELRTAFAALIERFPALRLAVDVSELRHHDNPFELGFVEVPVTW</sequence>
<dbReference type="PROSITE" id="PS00086">
    <property type="entry name" value="CYTOCHROME_P450"/>
    <property type="match status" value="1"/>
</dbReference>
<dbReference type="InterPro" id="IPR017972">
    <property type="entry name" value="Cyt_P450_CS"/>
</dbReference>
<proteinExistence type="inferred from homology"/>
<comment type="similarity">
    <text evidence="1 2">Belongs to the cytochrome P450 family.</text>
</comment>
<keyword evidence="2" id="KW-0503">Monooxygenase</keyword>
<dbReference type="PANTHER" id="PTHR46696">
    <property type="entry name" value="P450, PUTATIVE (EUROFUNG)-RELATED"/>
    <property type="match status" value="1"/>
</dbReference>
<protein>
    <submittedName>
        <fullName evidence="3">Cytochrome P450</fullName>
    </submittedName>
</protein>
<dbReference type="STRING" id="46177.SAMN05660976_01137"/>
<evidence type="ECO:0000256" key="1">
    <source>
        <dbReference type="ARBA" id="ARBA00010617"/>
    </source>
</evidence>
<dbReference type="RefSeq" id="WP_055501930.1">
    <property type="nucleotide sequence ID" value="NZ_BBZG01000001.1"/>
</dbReference>
<dbReference type="GO" id="GO:0004497">
    <property type="term" value="F:monooxygenase activity"/>
    <property type="evidence" value="ECO:0007669"/>
    <property type="project" value="UniProtKB-KW"/>
</dbReference>
<dbReference type="GO" id="GO:0005506">
    <property type="term" value="F:iron ion binding"/>
    <property type="evidence" value="ECO:0007669"/>
    <property type="project" value="InterPro"/>
</dbReference>
<dbReference type="InterPro" id="IPR036396">
    <property type="entry name" value="Cyt_P450_sf"/>
</dbReference>
<dbReference type="PANTHER" id="PTHR46696:SF1">
    <property type="entry name" value="CYTOCHROME P450 YJIB-RELATED"/>
    <property type="match status" value="1"/>
</dbReference>
<keyword evidence="2" id="KW-0349">Heme</keyword>
<dbReference type="PRINTS" id="PR00359">
    <property type="entry name" value="BP450"/>
</dbReference>
<keyword evidence="2" id="KW-0560">Oxidoreductase</keyword>
<dbReference type="Gene3D" id="1.10.630.10">
    <property type="entry name" value="Cytochrome P450"/>
    <property type="match status" value="1"/>
</dbReference>
<dbReference type="InterPro" id="IPR002397">
    <property type="entry name" value="Cyt_P450_B"/>
</dbReference>
<organism evidence="3 4">
    <name type="scientific">Nonomuraea pusilla</name>
    <dbReference type="NCBI Taxonomy" id="46177"/>
    <lineage>
        <taxon>Bacteria</taxon>
        <taxon>Bacillati</taxon>
        <taxon>Actinomycetota</taxon>
        <taxon>Actinomycetes</taxon>
        <taxon>Streptosporangiales</taxon>
        <taxon>Streptosporangiaceae</taxon>
        <taxon>Nonomuraea</taxon>
    </lineage>
</organism>
<dbReference type="GO" id="GO:0020037">
    <property type="term" value="F:heme binding"/>
    <property type="evidence" value="ECO:0007669"/>
    <property type="project" value="InterPro"/>
</dbReference>
<evidence type="ECO:0000313" key="3">
    <source>
        <dbReference type="EMBL" id="SEK74461.1"/>
    </source>
</evidence>
<dbReference type="OrthoDB" id="4133219at2"/>
<dbReference type="InterPro" id="IPR001128">
    <property type="entry name" value="Cyt_P450"/>
</dbReference>
<dbReference type="AlphaFoldDB" id="A0A1H7JIM9"/>
<dbReference type="Proteomes" id="UP000198953">
    <property type="component" value="Unassembled WGS sequence"/>
</dbReference>
<reference evidence="3 4" key="1">
    <citation type="submission" date="2016-10" db="EMBL/GenBank/DDBJ databases">
        <authorList>
            <person name="de Groot N.N."/>
        </authorList>
    </citation>
    <scope>NUCLEOTIDE SEQUENCE [LARGE SCALE GENOMIC DNA]</scope>
    <source>
        <strain evidence="3 4">DSM 43357</strain>
    </source>
</reference>
<dbReference type="SUPFAM" id="SSF48264">
    <property type="entry name" value="Cytochrome P450"/>
    <property type="match status" value="1"/>
</dbReference>
<gene>
    <name evidence="3" type="ORF">SAMN05660976_01137</name>
</gene>
<dbReference type="PRINTS" id="PR00385">
    <property type="entry name" value="P450"/>
</dbReference>
<dbReference type="GO" id="GO:0016705">
    <property type="term" value="F:oxidoreductase activity, acting on paired donors, with incorporation or reduction of molecular oxygen"/>
    <property type="evidence" value="ECO:0007669"/>
    <property type="project" value="InterPro"/>
</dbReference>
<dbReference type="EMBL" id="FOBF01000002">
    <property type="protein sequence ID" value="SEK74461.1"/>
    <property type="molecule type" value="Genomic_DNA"/>
</dbReference>
<accession>A0A1H7JIM9</accession>
<dbReference type="Pfam" id="PF00067">
    <property type="entry name" value="p450"/>
    <property type="match status" value="1"/>
</dbReference>
<dbReference type="CDD" id="cd11031">
    <property type="entry name" value="Cyp158A-like"/>
    <property type="match status" value="1"/>
</dbReference>
<keyword evidence="2" id="KW-0408">Iron</keyword>